<dbReference type="EMBL" id="BAVR01000013">
    <property type="protein sequence ID" value="GAE88065.1"/>
    <property type="molecule type" value="Genomic_DNA"/>
</dbReference>
<evidence type="ECO:0000313" key="1">
    <source>
        <dbReference type="EMBL" id="GAE88065.1"/>
    </source>
</evidence>
<gene>
    <name evidence="1" type="ORF">JCM21531_1483</name>
</gene>
<comment type="caution">
    <text evidence="1">The sequence shown here is derived from an EMBL/GenBank/DDBJ whole genome shotgun (WGS) entry which is preliminary data.</text>
</comment>
<dbReference type="Proteomes" id="UP000019109">
    <property type="component" value="Unassembled WGS sequence"/>
</dbReference>
<name>W4V3N6_9FIRM</name>
<protein>
    <submittedName>
        <fullName evidence="1">Membrane protein</fullName>
    </submittedName>
</protein>
<reference evidence="1" key="1">
    <citation type="journal article" date="2014" name="Genome Announc.">
        <title>Draft Genome Sequence of Clostridium straminisolvens Strain JCM 21531T, Isolated from a Cellulose-Degrading Bacterial Community.</title>
        <authorList>
            <person name="Yuki M."/>
            <person name="Oshima K."/>
            <person name="Suda W."/>
            <person name="Sakamoto M."/>
            <person name="Kitamura K."/>
            <person name="Iida T."/>
            <person name="Hattori M."/>
            <person name="Ohkuma M."/>
        </authorList>
    </citation>
    <scope>NUCLEOTIDE SEQUENCE [LARGE SCALE GENOMIC DNA]</scope>
    <source>
        <strain evidence="1">JCM 21531</strain>
    </source>
</reference>
<proteinExistence type="predicted"/>
<dbReference type="RefSeq" id="WP_279378982.1">
    <property type="nucleotide sequence ID" value="NZ_BAVR01000013.1"/>
</dbReference>
<dbReference type="AlphaFoldDB" id="W4V3N6"/>
<organism evidence="1 2">
    <name type="scientific">Acetivibrio straminisolvens JCM 21531</name>
    <dbReference type="NCBI Taxonomy" id="1294263"/>
    <lineage>
        <taxon>Bacteria</taxon>
        <taxon>Bacillati</taxon>
        <taxon>Bacillota</taxon>
        <taxon>Clostridia</taxon>
        <taxon>Eubacteriales</taxon>
        <taxon>Oscillospiraceae</taxon>
        <taxon>Acetivibrio</taxon>
    </lineage>
</organism>
<sequence length="41" mass="4898">MKKDITEDNLKERINELKDGIFNSEIKYELKNVALQSRILF</sequence>
<accession>W4V3N6</accession>
<keyword evidence="2" id="KW-1185">Reference proteome</keyword>
<dbReference type="STRING" id="1294263.JCM21531_1483"/>
<evidence type="ECO:0000313" key="2">
    <source>
        <dbReference type="Proteomes" id="UP000019109"/>
    </source>
</evidence>